<feature type="region of interest" description="Disordered" evidence="2">
    <location>
        <begin position="40"/>
        <end position="74"/>
    </location>
</feature>
<dbReference type="PANTHER" id="PTHR31956">
    <property type="entry name" value="NON-SPECIFIC PHOSPHOLIPASE C4-RELATED"/>
    <property type="match status" value="1"/>
</dbReference>
<evidence type="ECO:0000256" key="2">
    <source>
        <dbReference type="SAM" id="MobiDB-lite"/>
    </source>
</evidence>
<organism evidence="3 4">
    <name type="scientific">Paraburkholderia caribensis MBA4</name>
    <dbReference type="NCBI Taxonomy" id="1323664"/>
    <lineage>
        <taxon>Bacteria</taxon>
        <taxon>Pseudomonadati</taxon>
        <taxon>Pseudomonadota</taxon>
        <taxon>Betaproteobacteria</taxon>
        <taxon>Burkholderiales</taxon>
        <taxon>Burkholderiaceae</taxon>
        <taxon>Paraburkholderia</taxon>
    </lineage>
</organism>
<dbReference type="Proteomes" id="UP000019146">
    <property type="component" value="Chromosome 2"/>
</dbReference>
<evidence type="ECO:0000313" key="4">
    <source>
        <dbReference type="Proteomes" id="UP000019146"/>
    </source>
</evidence>
<evidence type="ECO:0000256" key="1">
    <source>
        <dbReference type="ARBA" id="ARBA00022801"/>
    </source>
</evidence>
<dbReference type="InterPro" id="IPR017850">
    <property type="entry name" value="Alkaline_phosphatase_core_sf"/>
</dbReference>
<accession>A0A0P0RE97</accession>
<dbReference type="InterPro" id="IPR007312">
    <property type="entry name" value="Phosphoesterase"/>
</dbReference>
<feature type="region of interest" description="Disordered" evidence="2">
    <location>
        <begin position="94"/>
        <end position="124"/>
    </location>
</feature>
<dbReference type="EC" id="3.1.4.3" evidence="3"/>
<dbReference type="KEGG" id="bcai:K788_0005693"/>
<proteinExistence type="predicted"/>
<evidence type="ECO:0000313" key="3">
    <source>
        <dbReference type="EMBL" id="ALL66539.1"/>
    </source>
</evidence>
<dbReference type="Pfam" id="PF04185">
    <property type="entry name" value="Phosphoesterase"/>
    <property type="match status" value="1"/>
</dbReference>
<dbReference type="AlphaFoldDB" id="A0A0P0RE97"/>
<keyword evidence="1 3" id="KW-0378">Hydrolase</keyword>
<dbReference type="PANTHER" id="PTHR31956:SF1">
    <property type="entry name" value="NON-SPECIFIC PHOSPHOLIPASE C1"/>
    <property type="match status" value="1"/>
</dbReference>
<sequence>MHAAHALHRFFAWQRSGMNDARCAAAQVFRRTRVRKVLTKADSAARTGNGDPTNIHNNRGEAMSDSHSSNTPDPTRRKILAALAGSVALSACGGGGGGGSSGSTGSTNGIPPDRASLPRPALPAPATSGIDHIVLVTMENRSFDHMFGWVPNAEHQQARQFTDAFGQTQSSFALTSNDAYGFQACSFSDPNHLYSAGRTHLANGAMNGFLLTPGTSLMRGDLLPIGYLGAGDLDFYRGAVPQYTVCDYYMSGILSATFPNRLYLHSGETDRLDDSVDTSSLPTIWDRLDAKSVSSTYYYHDVPFTALYGTRYVGRSKLFAEFLSDAASGNLPSFCMVDPSFAGEAQGTSNDDHPHADVRNGQVLLGQIYDALRTGPKWSTTLMILVYDEWGGFMEHAVPPVKPVSTAEQAVGNDGRLGFRVPCMLFGPRVRANMVSRYPFDPSSIHQLIAWRFGLDPLGVRASDTSTFNMAYALDFTDAARTDAPAIAVTQGTFGVACSTAGIIPGLGGVDHSQQVPSTSDAQVASQAAAANAPGGRFADLRAKATALGFPGGM</sequence>
<dbReference type="Gene3D" id="3.40.720.10">
    <property type="entry name" value="Alkaline Phosphatase, subunit A"/>
    <property type="match status" value="2"/>
</dbReference>
<dbReference type="GO" id="GO:0009395">
    <property type="term" value="P:phospholipid catabolic process"/>
    <property type="evidence" value="ECO:0007669"/>
    <property type="project" value="TreeGrafter"/>
</dbReference>
<name>A0A0P0RE97_9BURK</name>
<dbReference type="EMBL" id="CP012747">
    <property type="protein sequence ID" value="ALL66539.1"/>
    <property type="molecule type" value="Genomic_DNA"/>
</dbReference>
<protein>
    <submittedName>
        <fullName evidence="3">Phosphoesterase</fullName>
        <ecNumber evidence="3">3.1.4.3</ecNumber>
    </submittedName>
</protein>
<dbReference type="GO" id="GO:0034480">
    <property type="term" value="F:phosphatidylcholine phospholipase C activity"/>
    <property type="evidence" value="ECO:0007669"/>
    <property type="project" value="UniProtKB-EC"/>
</dbReference>
<feature type="compositionally biased region" description="Low complexity" evidence="2">
    <location>
        <begin position="103"/>
        <end position="119"/>
    </location>
</feature>
<reference evidence="3 4" key="1">
    <citation type="journal article" date="2014" name="Genome Announc.">
        <title>Draft Genome Sequence of the Haloacid-Degrading Burkholderia caribensis Strain MBA4.</title>
        <authorList>
            <person name="Pan Y."/>
            <person name="Kong K.F."/>
            <person name="Tsang J.S."/>
        </authorList>
    </citation>
    <scope>NUCLEOTIDE SEQUENCE [LARGE SCALE GENOMIC DNA]</scope>
    <source>
        <strain evidence="3 4">MBA4</strain>
    </source>
</reference>
<gene>
    <name evidence="3" type="ORF">K788_0005693</name>
</gene>